<dbReference type="NCBIfam" id="NF045510">
    <property type="entry name" value="4Cys_prefix_kin"/>
    <property type="match status" value="1"/>
</dbReference>
<dbReference type="RefSeq" id="WP_149973285.1">
    <property type="nucleotide sequence ID" value="NZ_BHVQ01000002.1"/>
</dbReference>
<organism evidence="5 6">
    <name type="scientific">Microcystis aeruginosa NIES-2521</name>
    <dbReference type="NCBI Taxonomy" id="2303983"/>
    <lineage>
        <taxon>Bacteria</taxon>
        <taxon>Bacillati</taxon>
        <taxon>Cyanobacteriota</taxon>
        <taxon>Cyanophyceae</taxon>
        <taxon>Oscillatoriophycideae</taxon>
        <taxon>Chroococcales</taxon>
        <taxon>Microcystaceae</taxon>
        <taxon>Microcystis</taxon>
    </lineage>
</organism>
<feature type="domain" description="Protein kinase" evidence="4">
    <location>
        <begin position="41"/>
        <end position="314"/>
    </location>
</feature>
<dbReference type="FunFam" id="2.130.10.10:FF:000228">
    <property type="entry name" value="COMPASS-like H3K4 histone methylase component WDR5A"/>
    <property type="match status" value="1"/>
</dbReference>
<evidence type="ECO:0000313" key="5">
    <source>
        <dbReference type="EMBL" id="GCA78310.1"/>
    </source>
</evidence>
<dbReference type="Pfam" id="PF00400">
    <property type="entry name" value="WD40"/>
    <property type="match status" value="1"/>
</dbReference>
<dbReference type="Gene3D" id="2.130.10.10">
    <property type="entry name" value="YVTN repeat-like/Quinoprotein amine dehydrogenase"/>
    <property type="match status" value="3"/>
</dbReference>
<evidence type="ECO:0000256" key="1">
    <source>
        <dbReference type="ARBA" id="ARBA00022574"/>
    </source>
</evidence>
<evidence type="ECO:0000259" key="4">
    <source>
        <dbReference type="PROSITE" id="PS50011"/>
    </source>
</evidence>
<dbReference type="SMART" id="SM00320">
    <property type="entry name" value="WD40"/>
    <property type="match status" value="6"/>
</dbReference>
<dbReference type="InterPro" id="IPR001680">
    <property type="entry name" value="WD40_rpt"/>
</dbReference>
<dbReference type="Proteomes" id="UP000324689">
    <property type="component" value="Unassembled WGS sequence"/>
</dbReference>
<dbReference type="PRINTS" id="PR00320">
    <property type="entry name" value="GPROTEINBRPT"/>
</dbReference>
<dbReference type="InterPro" id="IPR019775">
    <property type="entry name" value="WD40_repeat_CS"/>
</dbReference>
<dbReference type="GO" id="GO:0004674">
    <property type="term" value="F:protein serine/threonine kinase activity"/>
    <property type="evidence" value="ECO:0007669"/>
    <property type="project" value="UniProtKB-EC"/>
</dbReference>
<dbReference type="Pfam" id="PF00069">
    <property type="entry name" value="Pkinase"/>
    <property type="match status" value="1"/>
</dbReference>
<dbReference type="SMART" id="SM00220">
    <property type="entry name" value="S_TKc"/>
    <property type="match status" value="1"/>
</dbReference>
<dbReference type="InterPro" id="IPR036322">
    <property type="entry name" value="WD40_repeat_dom_sf"/>
</dbReference>
<dbReference type="InterPro" id="IPR020472">
    <property type="entry name" value="WD40_PAC1"/>
</dbReference>
<dbReference type="Gene3D" id="3.30.200.20">
    <property type="entry name" value="Phosphorylase Kinase, domain 1"/>
    <property type="match status" value="1"/>
</dbReference>
<feature type="repeat" description="WD" evidence="3">
    <location>
        <begin position="371"/>
        <end position="412"/>
    </location>
</feature>
<dbReference type="CDD" id="cd14014">
    <property type="entry name" value="STKc_PknB_like"/>
    <property type="match status" value="1"/>
</dbReference>
<dbReference type="PROSITE" id="PS50011">
    <property type="entry name" value="PROTEIN_KINASE_DOM"/>
    <property type="match status" value="1"/>
</dbReference>
<dbReference type="PROSITE" id="PS50082">
    <property type="entry name" value="WD_REPEATS_2"/>
    <property type="match status" value="6"/>
</dbReference>
<dbReference type="SUPFAM" id="SSF50978">
    <property type="entry name" value="WD40 repeat-like"/>
    <property type="match status" value="1"/>
</dbReference>
<gene>
    <name evidence="5" type="primary">spkF_1</name>
    <name evidence="5" type="ORF">MiTs_00288</name>
</gene>
<dbReference type="PANTHER" id="PTHR19879">
    <property type="entry name" value="TRANSCRIPTION INITIATION FACTOR TFIID"/>
    <property type="match status" value="1"/>
</dbReference>
<proteinExistence type="predicted"/>
<evidence type="ECO:0000256" key="3">
    <source>
        <dbReference type="PROSITE-ProRule" id="PRU00221"/>
    </source>
</evidence>
<accession>A0A5A5RQC1</accession>
<sequence>MKPCYCINPDCSQPEHPSNNNSNTRYCQSCGSQLLLNGQYRVSRLLSDTTGFGVVYEAFEGFTAKILKVLQEKWNNDPKAVELFKREYDVLLELSRQNVTGVPRADAYFQYSTREGKILHCLVMEKVEGINLEQWLKQYDKLSQKRALKWLREVTLILDKIHQQNWLHRDIKPPNIMLRNSGELVLIDFGTAREETQTYHQKVKGQQVTGITSAGYTPNEQQHGQAVIQSDFHALGRTFVHLLTGKHPLEIYDAVNDVLPWREETENIHPLLLDFIDELMGRLPKNRPANTRVILQRLDEIERQLKLPPKQPSFIPKINPSVSPLDKTLTGHSSSVYSVVYSPDGRYLASGSGDKTIKIWEVATGKQLRTLTGHSNWVRSVVYSPDGRYLASGSGDKTIKIWEVATGKQLRTLTGHFSSVYSVADSPDGRYLASGSGDKTIKIWEVATGKQLRTLTGHSNWVRSVAYSPDGRYLASGSGDKTIKIWEVATGKQLRTLTGHSNWVRSVAYSPDGRYLASGSGDKTIKIWEVATGKQLRTLTGHSNWVTSVVYSPDGRYLASGSDDNTIKIWRVGQ</sequence>
<dbReference type="InterPro" id="IPR015943">
    <property type="entry name" value="WD40/YVTN_repeat-like_dom_sf"/>
</dbReference>
<feature type="repeat" description="WD" evidence="3">
    <location>
        <begin position="539"/>
        <end position="574"/>
    </location>
</feature>
<dbReference type="PROSITE" id="PS50294">
    <property type="entry name" value="WD_REPEATS_REGION"/>
    <property type="match status" value="6"/>
</dbReference>
<dbReference type="SUPFAM" id="SSF56112">
    <property type="entry name" value="Protein kinase-like (PK-like)"/>
    <property type="match status" value="1"/>
</dbReference>
<feature type="repeat" description="WD" evidence="3">
    <location>
        <begin position="497"/>
        <end position="538"/>
    </location>
</feature>
<dbReference type="AlphaFoldDB" id="A0A5A5RQC1"/>
<name>A0A5A5RQC1_MICAE</name>
<evidence type="ECO:0000256" key="2">
    <source>
        <dbReference type="ARBA" id="ARBA00022737"/>
    </source>
</evidence>
<reference evidence="5 6" key="1">
    <citation type="submission" date="2018-09" db="EMBL/GenBank/DDBJ databases">
        <title>Evolutionary history of phycoerythrin pigmentation in the water bloom-forming cyanobacterium Microcystis aeruginosa.</title>
        <authorList>
            <person name="Tanabe Y."/>
            <person name="Tanabe Y."/>
            <person name="Yamaguchi H."/>
        </authorList>
    </citation>
    <scope>NUCLEOTIDE SEQUENCE [LARGE SCALE GENOMIC DNA]</scope>
    <source>
        <strain evidence="5 6">NIES-2521</strain>
    </source>
</reference>
<comment type="caution">
    <text evidence="5">The sequence shown here is derived from an EMBL/GenBank/DDBJ whole genome shotgun (WGS) entry which is preliminary data.</text>
</comment>
<keyword evidence="5" id="KW-0808">Transferase</keyword>
<feature type="repeat" description="WD" evidence="3">
    <location>
        <begin position="455"/>
        <end position="496"/>
    </location>
</feature>
<dbReference type="InterPro" id="IPR000719">
    <property type="entry name" value="Prot_kinase_dom"/>
</dbReference>
<keyword evidence="2" id="KW-0677">Repeat</keyword>
<dbReference type="PANTHER" id="PTHR19879:SF9">
    <property type="entry name" value="TRANSCRIPTION INITIATION FACTOR TFIID SUBUNIT 5"/>
    <property type="match status" value="1"/>
</dbReference>
<keyword evidence="5" id="KW-0418">Kinase</keyword>
<protein>
    <submittedName>
        <fullName evidence="5">Serine/threonine-protein kinase F</fullName>
        <ecNumber evidence="5">2.7.11.1</ecNumber>
    </submittedName>
</protein>
<dbReference type="PROSITE" id="PS00678">
    <property type="entry name" value="WD_REPEATS_1"/>
    <property type="match status" value="5"/>
</dbReference>
<dbReference type="EC" id="2.7.11.1" evidence="5"/>
<dbReference type="Pfam" id="PF25173">
    <property type="entry name" value="Beta-prop_WDR3_1st"/>
    <property type="match status" value="1"/>
</dbReference>
<keyword evidence="1 3" id="KW-0853">WD repeat</keyword>
<dbReference type="EMBL" id="BHVQ01000002">
    <property type="protein sequence ID" value="GCA78310.1"/>
    <property type="molecule type" value="Genomic_DNA"/>
</dbReference>
<dbReference type="CDD" id="cd00200">
    <property type="entry name" value="WD40"/>
    <property type="match status" value="1"/>
</dbReference>
<dbReference type="GO" id="GO:0005524">
    <property type="term" value="F:ATP binding"/>
    <property type="evidence" value="ECO:0007669"/>
    <property type="project" value="InterPro"/>
</dbReference>
<dbReference type="InterPro" id="IPR011009">
    <property type="entry name" value="Kinase-like_dom_sf"/>
</dbReference>
<feature type="repeat" description="WD" evidence="3">
    <location>
        <begin position="329"/>
        <end position="370"/>
    </location>
</feature>
<feature type="repeat" description="WD" evidence="3">
    <location>
        <begin position="413"/>
        <end position="454"/>
    </location>
</feature>
<dbReference type="Gene3D" id="1.10.510.10">
    <property type="entry name" value="Transferase(Phosphotransferase) domain 1"/>
    <property type="match status" value="1"/>
</dbReference>
<evidence type="ECO:0000313" key="6">
    <source>
        <dbReference type="Proteomes" id="UP000324689"/>
    </source>
</evidence>